<dbReference type="EMBL" id="HACA01027235">
    <property type="protein sequence ID" value="CDW44596.1"/>
    <property type="molecule type" value="Transcribed_RNA"/>
</dbReference>
<protein>
    <submittedName>
        <fullName evidence="1">Uncharacterized protein</fullName>
    </submittedName>
</protein>
<reference evidence="1" key="1">
    <citation type="submission" date="2014-05" db="EMBL/GenBank/DDBJ databases">
        <authorList>
            <person name="Chronopoulou M."/>
        </authorList>
    </citation>
    <scope>NUCLEOTIDE SEQUENCE</scope>
    <source>
        <tissue evidence="1">Whole organism</tissue>
    </source>
</reference>
<feature type="non-terminal residue" evidence="1">
    <location>
        <position position="1"/>
    </location>
</feature>
<name>A0A0K2V3Q7_LEPSM</name>
<evidence type="ECO:0000313" key="1">
    <source>
        <dbReference type="EMBL" id="CDW44596.1"/>
    </source>
</evidence>
<sequence>ICFTFQSSSLLKSSSLKFSIIPLFFTKYVRLTIFRRIASS</sequence>
<proteinExistence type="predicted"/>
<accession>A0A0K2V3Q7</accession>
<dbReference type="AlphaFoldDB" id="A0A0K2V3Q7"/>
<organism evidence="1">
    <name type="scientific">Lepeophtheirus salmonis</name>
    <name type="common">Salmon louse</name>
    <name type="synonym">Caligus salmonis</name>
    <dbReference type="NCBI Taxonomy" id="72036"/>
    <lineage>
        <taxon>Eukaryota</taxon>
        <taxon>Metazoa</taxon>
        <taxon>Ecdysozoa</taxon>
        <taxon>Arthropoda</taxon>
        <taxon>Crustacea</taxon>
        <taxon>Multicrustacea</taxon>
        <taxon>Hexanauplia</taxon>
        <taxon>Copepoda</taxon>
        <taxon>Siphonostomatoida</taxon>
        <taxon>Caligidae</taxon>
        <taxon>Lepeophtheirus</taxon>
    </lineage>
</organism>